<proteinExistence type="predicted"/>
<dbReference type="EMBL" id="JAQIZT010000013">
    <property type="protein sequence ID" value="KAJ6974987.1"/>
    <property type="molecule type" value="Genomic_DNA"/>
</dbReference>
<evidence type="ECO:0000313" key="2">
    <source>
        <dbReference type="Proteomes" id="UP001164929"/>
    </source>
</evidence>
<evidence type="ECO:0000313" key="1">
    <source>
        <dbReference type="EMBL" id="KAJ6974987.1"/>
    </source>
</evidence>
<reference evidence="1" key="1">
    <citation type="journal article" date="2023" name="Mol. Ecol. Resour.">
        <title>Chromosome-level genome assembly of a triploid poplar Populus alba 'Berolinensis'.</title>
        <authorList>
            <person name="Chen S."/>
            <person name="Yu Y."/>
            <person name="Wang X."/>
            <person name="Wang S."/>
            <person name="Zhang T."/>
            <person name="Zhou Y."/>
            <person name="He R."/>
            <person name="Meng N."/>
            <person name="Wang Y."/>
            <person name="Liu W."/>
            <person name="Liu Z."/>
            <person name="Liu J."/>
            <person name="Guo Q."/>
            <person name="Huang H."/>
            <person name="Sederoff R.R."/>
            <person name="Wang G."/>
            <person name="Qu G."/>
            <person name="Chen S."/>
        </authorList>
    </citation>
    <scope>NUCLEOTIDE SEQUENCE</scope>
    <source>
        <strain evidence="1">SC-2020</strain>
    </source>
</reference>
<gene>
    <name evidence="1" type="ORF">NC653_030971</name>
</gene>
<name>A0AAD6M049_9ROSI</name>
<organism evidence="1 2">
    <name type="scientific">Populus alba x Populus x berolinensis</name>
    <dbReference type="NCBI Taxonomy" id="444605"/>
    <lineage>
        <taxon>Eukaryota</taxon>
        <taxon>Viridiplantae</taxon>
        <taxon>Streptophyta</taxon>
        <taxon>Embryophyta</taxon>
        <taxon>Tracheophyta</taxon>
        <taxon>Spermatophyta</taxon>
        <taxon>Magnoliopsida</taxon>
        <taxon>eudicotyledons</taxon>
        <taxon>Gunneridae</taxon>
        <taxon>Pentapetalae</taxon>
        <taxon>rosids</taxon>
        <taxon>fabids</taxon>
        <taxon>Malpighiales</taxon>
        <taxon>Salicaceae</taxon>
        <taxon>Saliceae</taxon>
        <taxon>Populus</taxon>
    </lineage>
</organism>
<protein>
    <submittedName>
        <fullName evidence="1">Uncharacterized protein</fullName>
    </submittedName>
</protein>
<dbReference type="AlphaFoldDB" id="A0AAD6M049"/>
<accession>A0AAD6M049</accession>
<sequence length="92" mass="10649">MSSSGSHFRDLFAIKHLISCSYHSIWKMQSLMVPICLEQFDKTGGRPCPEYIYIFSFFDKLTLKDNIKHGLDKRFLSWLLSSGNLCCLHGRC</sequence>
<comment type="caution">
    <text evidence="1">The sequence shown here is derived from an EMBL/GenBank/DDBJ whole genome shotgun (WGS) entry which is preliminary data.</text>
</comment>
<keyword evidence="2" id="KW-1185">Reference proteome</keyword>
<dbReference type="Proteomes" id="UP001164929">
    <property type="component" value="Chromosome 13"/>
</dbReference>